<feature type="compositionally biased region" description="Basic and acidic residues" evidence="6">
    <location>
        <begin position="504"/>
        <end position="514"/>
    </location>
</feature>
<accession>A0AAN6JRJ1</accession>
<reference evidence="9" key="1">
    <citation type="journal article" date="2023" name="PhytoFront">
        <title>Draft Genome Resources of Seven Strains of Tilletia horrida, Causal Agent of Kernel Smut of Rice.</title>
        <authorList>
            <person name="Khanal S."/>
            <person name="Antony Babu S."/>
            <person name="Zhou X.G."/>
        </authorList>
    </citation>
    <scope>NUCLEOTIDE SEQUENCE</scope>
    <source>
        <strain evidence="9">TX6</strain>
    </source>
</reference>
<dbReference type="EMBL" id="JAPDMZ010000225">
    <property type="protein sequence ID" value="KAK0545562.1"/>
    <property type="molecule type" value="Genomic_DNA"/>
</dbReference>
<feature type="compositionally biased region" description="Polar residues" evidence="6">
    <location>
        <begin position="561"/>
        <end position="572"/>
    </location>
</feature>
<feature type="transmembrane region" description="Helical" evidence="7">
    <location>
        <begin position="754"/>
        <end position="776"/>
    </location>
</feature>
<dbReference type="PANTHER" id="PTHR43840:SF4">
    <property type="entry name" value="CDF DIVALENT METAL CATION TRANSPORTER (EUROFUNG)"/>
    <property type="match status" value="1"/>
</dbReference>
<evidence type="ECO:0000313" key="9">
    <source>
        <dbReference type="EMBL" id="KAK0545562.1"/>
    </source>
</evidence>
<evidence type="ECO:0000256" key="2">
    <source>
        <dbReference type="ARBA" id="ARBA00022448"/>
    </source>
</evidence>
<feature type="domain" description="Cation efflux protein transmembrane" evidence="8">
    <location>
        <begin position="644"/>
        <end position="842"/>
    </location>
</feature>
<feature type="compositionally biased region" description="Polar residues" evidence="6">
    <location>
        <begin position="530"/>
        <end position="539"/>
    </location>
</feature>
<protein>
    <recommendedName>
        <fullName evidence="8">Cation efflux protein transmembrane domain-containing protein</fullName>
    </recommendedName>
</protein>
<comment type="caution">
    <text evidence="9">The sequence shown here is derived from an EMBL/GenBank/DDBJ whole genome shotgun (WGS) entry which is preliminary data.</text>
</comment>
<feature type="region of interest" description="Disordered" evidence="6">
    <location>
        <begin position="246"/>
        <end position="276"/>
    </location>
</feature>
<feature type="compositionally biased region" description="Basic and acidic residues" evidence="6">
    <location>
        <begin position="365"/>
        <end position="378"/>
    </location>
</feature>
<keyword evidence="4 7" id="KW-1133">Transmembrane helix</keyword>
<feature type="region of interest" description="Disordered" evidence="6">
    <location>
        <begin position="297"/>
        <end position="605"/>
    </location>
</feature>
<organism evidence="9 10">
    <name type="scientific">Tilletia horrida</name>
    <dbReference type="NCBI Taxonomy" id="155126"/>
    <lineage>
        <taxon>Eukaryota</taxon>
        <taxon>Fungi</taxon>
        <taxon>Dikarya</taxon>
        <taxon>Basidiomycota</taxon>
        <taxon>Ustilaginomycotina</taxon>
        <taxon>Exobasidiomycetes</taxon>
        <taxon>Tilletiales</taxon>
        <taxon>Tilletiaceae</taxon>
        <taxon>Tilletia</taxon>
    </lineage>
</organism>
<evidence type="ECO:0000256" key="7">
    <source>
        <dbReference type="SAM" id="Phobius"/>
    </source>
</evidence>
<dbReference type="PANTHER" id="PTHR43840">
    <property type="entry name" value="MITOCHONDRIAL METAL TRANSPORTER 1-RELATED"/>
    <property type="match status" value="1"/>
</dbReference>
<evidence type="ECO:0000259" key="8">
    <source>
        <dbReference type="Pfam" id="PF01545"/>
    </source>
</evidence>
<feature type="compositionally biased region" description="Basic and acidic residues" evidence="6">
    <location>
        <begin position="400"/>
        <end position="421"/>
    </location>
</feature>
<dbReference type="Proteomes" id="UP001176517">
    <property type="component" value="Unassembled WGS sequence"/>
</dbReference>
<feature type="transmembrane region" description="Helical" evidence="7">
    <location>
        <begin position="713"/>
        <end position="734"/>
    </location>
</feature>
<evidence type="ECO:0000313" key="10">
    <source>
        <dbReference type="Proteomes" id="UP001176517"/>
    </source>
</evidence>
<feature type="compositionally biased region" description="Polar residues" evidence="6">
    <location>
        <begin position="390"/>
        <end position="399"/>
    </location>
</feature>
<evidence type="ECO:0000256" key="3">
    <source>
        <dbReference type="ARBA" id="ARBA00022692"/>
    </source>
</evidence>
<keyword evidence="2" id="KW-0813">Transport</keyword>
<dbReference type="InterPro" id="IPR036837">
    <property type="entry name" value="Cation_efflux_CTD_sf"/>
</dbReference>
<evidence type="ECO:0000256" key="1">
    <source>
        <dbReference type="ARBA" id="ARBA00004141"/>
    </source>
</evidence>
<feature type="compositionally biased region" description="Low complexity" evidence="6">
    <location>
        <begin position="42"/>
        <end position="64"/>
    </location>
</feature>
<dbReference type="GO" id="GO:0030003">
    <property type="term" value="P:intracellular monoatomic cation homeostasis"/>
    <property type="evidence" value="ECO:0007669"/>
    <property type="project" value="UniProtKB-ARBA"/>
</dbReference>
<keyword evidence="10" id="KW-1185">Reference proteome</keyword>
<dbReference type="AlphaFoldDB" id="A0AAN6JRJ1"/>
<sequence>MKLVPNPLSSHLHGPEFPGQSKVQASTRGLPHTIEPPPPPRSAAAMESASSAASSPALNSAAYPRNGTSDATASPRRSGRKQSMFKSASATRMLQSRRRRDSGSSNTNIQDLFYSSSAALASAGRERDAGRDQYGNRWHAHGFPTRVESLCDITALEALVDDRGGKYEEYGLDEERVKEHVRAAPKKVRAALQEYYDSQLEILEGWREADEILESSFPKEVLRRFGTDQDVQRFTARSRFSQLHLNRLVGGPAGGDSDSDTGYDEDEEDDDEEDYARRGSIARAASALSGFWFNTSSGNKSKRKREISGTSNDDVEENAALLGRDGTSGQPTRGRRAYSRNSASVPYGATNFSSQPPSTTPIAEHQPEELGKARDQQDLRPAVGRRVSRSRSPFTTGADSETRNKSVAEGHVDPHSRKDSPSGRVVAVESEASAKGGPGKASKDGSLDRKLAQERERKERDLHSREAAVKKAKEQDKAGARAVIENDTQLSSITTDDDDDDGHESDGIRLKLDRSSSGSSTAVRGLVPMTHSTSSNTIRETAANGGHGSKFKSDPAGEGTNKASASGISLTHDSGKAADGARPTLGSSSSSSSNTNKKDDSKWPFRTAVDTLQERERRLLLESVPGKMEKASELERGTQFAININLAINILLIGGKGLAVVTSNSVSLIASFVDSVLDLLSTVIIFITSKAISYRSSHTVWKYPVGKKRFEPLGVVVFSVLMLASFSQVLVESINRLMTVIRTGNPEGENPAELPTLGIVFMVITIVVKTLMWLLYRNSPSSGVRALAQDAQNDVVFNVASLLFPVVGSLLHAPAFDPIGGIILSLYIIKEWLETLGQTVTRLSGAVAEKEHLAKALYLVTRFRRVLFVSTFELYYSGDEVIAEADVVLPLNTPLKEAHDVCEVVTYCLEVLDIERAYVHLDYHIHNPAGHLTQRG</sequence>
<dbReference type="GO" id="GO:0008324">
    <property type="term" value="F:monoatomic cation transmembrane transporter activity"/>
    <property type="evidence" value="ECO:0007669"/>
    <property type="project" value="InterPro"/>
</dbReference>
<dbReference type="Gene3D" id="3.30.70.1350">
    <property type="entry name" value="Cation efflux protein, cytoplasmic domain"/>
    <property type="match status" value="1"/>
</dbReference>
<dbReference type="SUPFAM" id="SSF160240">
    <property type="entry name" value="Cation efflux protein cytoplasmic domain-like"/>
    <property type="match status" value="1"/>
</dbReference>
<feature type="compositionally biased region" description="Polar residues" evidence="6">
    <location>
        <begin position="84"/>
        <end position="94"/>
    </location>
</feature>
<proteinExistence type="predicted"/>
<dbReference type="InterPro" id="IPR058533">
    <property type="entry name" value="Cation_efflux_TM"/>
</dbReference>
<dbReference type="Gene3D" id="1.20.1510.10">
    <property type="entry name" value="Cation efflux protein transmembrane domain"/>
    <property type="match status" value="1"/>
</dbReference>
<name>A0AAN6JRJ1_9BASI</name>
<gene>
    <name evidence="9" type="ORF">OC846_005614</name>
</gene>
<dbReference type="InterPro" id="IPR050291">
    <property type="entry name" value="CDF_Transporter"/>
</dbReference>
<evidence type="ECO:0000256" key="6">
    <source>
        <dbReference type="SAM" id="MobiDB-lite"/>
    </source>
</evidence>
<evidence type="ECO:0000256" key="4">
    <source>
        <dbReference type="ARBA" id="ARBA00022989"/>
    </source>
</evidence>
<comment type="subcellular location">
    <subcellularLocation>
        <location evidence="1">Membrane</location>
        <topology evidence="1">Multi-pass membrane protein</topology>
    </subcellularLocation>
</comment>
<feature type="compositionally biased region" description="Polar residues" evidence="6">
    <location>
        <begin position="339"/>
        <end position="361"/>
    </location>
</feature>
<feature type="transmembrane region" description="Helical" evidence="7">
    <location>
        <begin position="668"/>
        <end position="692"/>
    </location>
</feature>
<keyword evidence="5 7" id="KW-0472">Membrane</keyword>
<dbReference type="GO" id="GO:0016020">
    <property type="term" value="C:membrane"/>
    <property type="evidence" value="ECO:0007669"/>
    <property type="project" value="UniProtKB-SubCell"/>
</dbReference>
<dbReference type="FunFam" id="1.20.1510.10:FF:000005">
    <property type="entry name" value="Putative Cation diffusion facilitator 1"/>
    <property type="match status" value="1"/>
</dbReference>
<dbReference type="GO" id="GO:0098771">
    <property type="term" value="P:inorganic ion homeostasis"/>
    <property type="evidence" value="ECO:0007669"/>
    <property type="project" value="UniProtKB-ARBA"/>
</dbReference>
<dbReference type="SUPFAM" id="SSF161111">
    <property type="entry name" value="Cation efflux protein transmembrane domain-like"/>
    <property type="match status" value="1"/>
</dbReference>
<keyword evidence="3 7" id="KW-0812">Transmembrane</keyword>
<dbReference type="InterPro" id="IPR027469">
    <property type="entry name" value="Cation_efflux_TMD_sf"/>
</dbReference>
<evidence type="ECO:0000256" key="5">
    <source>
        <dbReference type="ARBA" id="ARBA00023136"/>
    </source>
</evidence>
<feature type="region of interest" description="Disordered" evidence="6">
    <location>
        <begin position="1"/>
        <end position="110"/>
    </location>
</feature>
<dbReference type="Pfam" id="PF01545">
    <property type="entry name" value="Cation_efflux"/>
    <property type="match status" value="1"/>
</dbReference>
<feature type="compositionally biased region" description="Acidic residues" evidence="6">
    <location>
        <begin position="257"/>
        <end position="274"/>
    </location>
</feature>
<feature type="compositionally biased region" description="Basic and acidic residues" evidence="6">
    <location>
        <begin position="441"/>
        <end position="479"/>
    </location>
</feature>